<dbReference type="AlphaFoldDB" id="A0A1G7YJA6"/>
<feature type="region of interest" description="Disordered" evidence="1">
    <location>
        <begin position="1"/>
        <end position="32"/>
    </location>
</feature>
<protein>
    <submittedName>
        <fullName evidence="2">Uncharacterized protein</fullName>
    </submittedName>
</protein>
<name>A0A1G7YJA6_9MICO</name>
<reference evidence="2 3" key="1">
    <citation type="submission" date="2016-10" db="EMBL/GenBank/DDBJ databases">
        <authorList>
            <person name="de Groot N.N."/>
        </authorList>
    </citation>
    <scope>NUCLEOTIDE SEQUENCE [LARGE SCALE GENOMIC DNA]</scope>
    <source>
        <strain evidence="2 3">DSM 23142</strain>
    </source>
</reference>
<dbReference type="EMBL" id="LT629692">
    <property type="protein sequence ID" value="SDG96621.1"/>
    <property type="molecule type" value="Genomic_DNA"/>
</dbReference>
<sequence>MTLEMSHAPSHKDAFPPFVSPDSLRELPTRRPPAPAAASAALQWEIVEIDRYAVRLGPRTLGYIDVVGAVFVALRGRRYDRAVEVTQTLVFDDALAALS</sequence>
<gene>
    <name evidence="2" type="ORF">SAMN04489810_1777</name>
</gene>
<organism evidence="2 3">
    <name type="scientific">Microbacterium pygmaeum</name>
    <dbReference type="NCBI Taxonomy" id="370764"/>
    <lineage>
        <taxon>Bacteria</taxon>
        <taxon>Bacillati</taxon>
        <taxon>Actinomycetota</taxon>
        <taxon>Actinomycetes</taxon>
        <taxon>Micrococcales</taxon>
        <taxon>Microbacteriaceae</taxon>
        <taxon>Microbacterium</taxon>
    </lineage>
</organism>
<dbReference type="Proteomes" id="UP000199009">
    <property type="component" value="Chromosome I"/>
</dbReference>
<evidence type="ECO:0000313" key="2">
    <source>
        <dbReference type="EMBL" id="SDG96621.1"/>
    </source>
</evidence>
<keyword evidence="3" id="KW-1185">Reference proteome</keyword>
<dbReference type="RefSeq" id="WP_231917571.1">
    <property type="nucleotide sequence ID" value="NZ_LT629692.1"/>
</dbReference>
<evidence type="ECO:0000313" key="3">
    <source>
        <dbReference type="Proteomes" id="UP000199009"/>
    </source>
</evidence>
<dbReference type="STRING" id="370764.SAMN04489810_1777"/>
<evidence type="ECO:0000256" key="1">
    <source>
        <dbReference type="SAM" id="MobiDB-lite"/>
    </source>
</evidence>
<proteinExistence type="predicted"/>
<accession>A0A1G7YJA6</accession>